<dbReference type="InterPro" id="IPR010987">
    <property type="entry name" value="Glutathione-S-Trfase_C-like"/>
</dbReference>
<dbReference type="Gene3D" id="3.40.30.10">
    <property type="entry name" value="Glutaredoxin"/>
    <property type="match status" value="1"/>
</dbReference>
<dbReference type="SUPFAM" id="SSF47616">
    <property type="entry name" value="GST C-terminal domain-like"/>
    <property type="match status" value="1"/>
</dbReference>
<evidence type="ECO:0000259" key="3">
    <source>
        <dbReference type="PROSITE" id="PS50405"/>
    </source>
</evidence>
<evidence type="ECO:0000256" key="1">
    <source>
        <dbReference type="ARBA" id="ARBA00007409"/>
    </source>
</evidence>
<reference evidence="4 5" key="1">
    <citation type="submission" date="2016-07" db="EMBL/GenBank/DDBJ databases">
        <title>Multiple horizontal gene transfer events from other fungi enriched the ability of initially mycotrophic Trichoderma (Ascomycota) to feed on dead plant biomass.</title>
        <authorList>
            <consortium name="DOE Joint Genome Institute"/>
            <person name="Aerts A."/>
            <person name="Atanasova L."/>
            <person name="Chenthamara K."/>
            <person name="Zhang J."/>
            <person name="Grujic M."/>
            <person name="Henrissat B."/>
            <person name="Kuo A."/>
            <person name="Salamov A."/>
            <person name="Lipzen A."/>
            <person name="Labutti K."/>
            <person name="Barry K."/>
            <person name="Miao Y."/>
            <person name="Rahimi M.J."/>
            <person name="Shen Q."/>
            <person name="Grigoriev I.V."/>
            <person name="Kubicek C.P."/>
            <person name="Druzhinina I.S."/>
        </authorList>
    </citation>
    <scope>NUCLEOTIDE SEQUENCE [LARGE SCALE GENOMIC DNA]</scope>
    <source>
        <strain evidence="4 5">CBS 433.97</strain>
    </source>
</reference>
<evidence type="ECO:0008006" key="6">
    <source>
        <dbReference type="Google" id="ProtNLM"/>
    </source>
</evidence>
<dbReference type="EMBL" id="KZ679268">
    <property type="protein sequence ID" value="PTB37322.1"/>
    <property type="molecule type" value="Genomic_DNA"/>
</dbReference>
<keyword evidence="5" id="KW-1185">Reference proteome</keyword>
<feature type="domain" description="GST N-terminal" evidence="2">
    <location>
        <begin position="1"/>
        <end position="84"/>
    </location>
</feature>
<dbReference type="STRING" id="1042311.A0A2T3YXP8"/>
<organism evidence="4 5">
    <name type="scientific">Trichoderma asperellum (strain ATCC 204424 / CBS 433.97 / NBRC 101777)</name>
    <dbReference type="NCBI Taxonomy" id="1042311"/>
    <lineage>
        <taxon>Eukaryota</taxon>
        <taxon>Fungi</taxon>
        <taxon>Dikarya</taxon>
        <taxon>Ascomycota</taxon>
        <taxon>Pezizomycotina</taxon>
        <taxon>Sordariomycetes</taxon>
        <taxon>Hypocreomycetidae</taxon>
        <taxon>Hypocreales</taxon>
        <taxon>Hypocreaceae</taxon>
        <taxon>Trichoderma</taxon>
    </lineage>
</organism>
<comment type="similarity">
    <text evidence="1">Belongs to the GST superfamily.</text>
</comment>
<dbReference type="Gene3D" id="1.20.1050.10">
    <property type="match status" value="1"/>
</dbReference>
<protein>
    <recommendedName>
        <fullName evidence="6">Glutathione S-transferase</fullName>
    </recommendedName>
</protein>
<dbReference type="InterPro" id="IPR004045">
    <property type="entry name" value="Glutathione_S-Trfase_N"/>
</dbReference>
<name>A0A2T3YXP8_TRIA4</name>
<dbReference type="InterPro" id="IPR036282">
    <property type="entry name" value="Glutathione-S-Trfase_C_sf"/>
</dbReference>
<dbReference type="PANTHER" id="PTHR44051">
    <property type="entry name" value="GLUTATHIONE S-TRANSFERASE-RELATED"/>
    <property type="match status" value="1"/>
</dbReference>
<evidence type="ECO:0000313" key="5">
    <source>
        <dbReference type="Proteomes" id="UP000240493"/>
    </source>
</evidence>
<proteinExistence type="inferred from homology"/>
<accession>A0A2T3YXP8</accession>
<dbReference type="PROSITE" id="PS50405">
    <property type="entry name" value="GST_CTER"/>
    <property type="match status" value="1"/>
</dbReference>
<dbReference type="OrthoDB" id="2309723at2759"/>
<evidence type="ECO:0000313" key="4">
    <source>
        <dbReference type="EMBL" id="PTB37322.1"/>
    </source>
</evidence>
<dbReference type="SFLD" id="SFLDS00019">
    <property type="entry name" value="Glutathione_Transferase_(cytos"/>
    <property type="match status" value="1"/>
</dbReference>
<dbReference type="PROSITE" id="PS50404">
    <property type="entry name" value="GST_NTER"/>
    <property type="match status" value="1"/>
</dbReference>
<evidence type="ECO:0000259" key="2">
    <source>
        <dbReference type="PROSITE" id="PS50404"/>
    </source>
</evidence>
<sequence>MKLYIAYDTCSRAAQLVANELGIDHELVHFDVFGKSASNGEDFAIINPLLYVPVLKLDNNKGNDVISETIIICSYFADQRPESGMHPPPGTLHRAKADQFLVQLATEIAQKHIPLMRKLMTEEGIQFNSNKLLRAYQLLEDRLADGRSYLFGENLTIADAYVWGTLWNSRSGVRIDHLKKLAAWKLRIDARPAAVKTIREEAEILATHKAQIEARSV</sequence>
<dbReference type="Pfam" id="PF13410">
    <property type="entry name" value="GST_C_2"/>
    <property type="match status" value="1"/>
</dbReference>
<dbReference type="AlphaFoldDB" id="A0A2T3YXP8"/>
<dbReference type="Pfam" id="PF13409">
    <property type="entry name" value="GST_N_2"/>
    <property type="match status" value="1"/>
</dbReference>
<dbReference type="SUPFAM" id="SSF52833">
    <property type="entry name" value="Thioredoxin-like"/>
    <property type="match status" value="1"/>
</dbReference>
<dbReference type="Proteomes" id="UP000240493">
    <property type="component" value="Unassembled WGS sequence"/>
</dbReference>
<dbReference type="InterPro" id="IPR036249">
    <property type="entry name" value="Thioredoxin-like_sf"/>
</dbReference>
<dbReference type="PANTHER" id="PTHR44051:SF8">
    <property type="entry name" value="GLUTATHIONE S-TRANSFERASE GSTA"/>
    <property type="match status" value="1"/>
</dbReference>
<dbReference type="InterPro" id="IPR040079">
    <property type="entry name" value="Glutathione_S-Trfase"/>
</dbReference>
<feature type="domain" description="GST C-terminal" evidence="3">
    <location>
        <begin position="90"/>
        <end position="216"/>
    </location>
</feature>
<gene>
    <name evidence="4" type="ORF">M441DRAFT_149252</name>
</gene>
<dbReference type="CDD" id="cd03057">
    <property type="entry name" value="GST_N_Beta"/>
    <property type="match status" value="1"/>
</dbReference>